<feature type="domain" description="SXP/RAL-2 family protein Ani s 5-like cation-binding" evidence="3">
    <location>
        <begin position="51"/>
        <end position="142"/>
    </location>
</feature>
<dbReference type="PANTHER" id="PTHR21593:SF36">
    <property type="entry name" value="DUF148 DOMAIN-CONTAINING PROTEIN-RELATED"/>
    <property type="match status" value="1"/>
</dbReference>
<proteinExistence type="predicted"/>
<evidence type="ECO:0000313" key="6">
    <source>
        <dbReference type="WBParaSite" id="EVEC_0000128601-mRNA-1"/>
    </source>
</evidence>
<accession>A0A0N4UV37</accession>
<name>A0A0N4UV37_ENTVE</name>
<dbReference type="InterPro" id="IPR003677">
    <property type="entry name" value="ANIS5_cation-bd"/>
</dbReference>
<dbReference type="STRING" id="51028.A0A0N4UV37"/>
<sequence>MKSFAVVSLLLIIANVLAWPGGHSFNGGPMGGPHHIPPFAKNASQDQLNTLKQIMHDANLTRGQLDQKVKDWASAQGGDFLEAYNDFKKNMSAMATKILQKINASTLSNNLKNIAKSLQEIHSNESLTMQAAHERAKALISSISESERRQVHDLLRPEKPRKKRQATAPGPIDQIRHPSFLKQISPAALASFKAIFDNKNLTKKQLVDQISGWASQQSSEIKELYSEVSKKLEKFKEQYNLAITNSTLSTEAKAAVEELMTVYENQDITIEEEIAKRREIIGKQSKSVRKEILKFMREKLRA</sequence>
<dbReference type="EMBL" id="UXUI01007157">
    <property type="protein sequence ID" value="VDD85851.1"/>
    <property type="molecule type" value="Genomic_DNA"/>
</dbReference>
<keyword evidence="5" id="KW-1185">Reference proteome</keyword>
<evidence type="ECO:0000313" key="5">
    <source>
        <dbReference type="Proteomes" id="UP000274131"/>
    </source>
</evidence>
<feature type="compositionally biased region" description="Basic and acidic residues" evidence="1">
    <location>
        <begin position="148"/>
        <end position="158"/>
    </location>
</feature>
<reference evidence="4 5" key="2">
    <citation type="submission" date="2018-10" db="EMBL/GenBank/DDBJ databases">
        <authorList>
            <consortium name="Pathogen Informatics"/>
        </authorList>
    </citation>
    <scope>NUCLEOTIDE SEQUENCE [LARGE SCALE GENOMIC DNA]</scope>
</reference>
<dbReference type="OrthoDB" id="10672210at2759"/>
<reference evidence="6" key="1">
    <citation type="submission" date="2017-02" db="UniProtKB">
        <authorList>
            <consortium name="WormBaseParasite"/>
        </authorList>
    </citation>
    <scope>IDENTIFICATION</scope>
</reference>
<feature type="signal peptide" evidence="2">
    <location>
        <begin position="1"/>
        <end position="18"/>
    </location>
</feature>
<dbReference type="WBParaSite" id="EVEC_0000128601-mRNA-1">
    <property type="protein sequence ID" value="EVEC_0000128601-mRNA-1"/>
    <property type="gene ID" value="EVEC_0000128601"/>
</dbReference>
<feature type="domain" description="SXP/RAL-2 family protein Ani s 5-like cation-binding" evidence="3">
    <location>
        <begin position="189"/>
        <end position="298"/>
    </location>
</feature>
<dbReference type="Proteomes" id="UP000274131">
    <property type="component" value="Unassembled WGS sequence"/>
</dbReference>
<gene>
    <name evidence="4" type="ORF">EVEC_LOCUS994</name>
</gene>
<feature type="chain" id="PRO_5043122509" evidence="2">
    <location>
        <begin position="19"/>
        <end position="302"/>
    </location>
</feature>
<evidence type="ECO:0000256" key="1">
    <source>
        <dbReference type="SAM" id="MobiDB-lite"/>
    </source>
</evidence>
<evidence type="ECO:0000313" key="4">
    <source>
        <dbReference type="EMBL" id="VDD85851.1"/>
    </source>
</evidence>
<dbReference type="Pfam" id="PF02520">
    <property type="entry name" value="ANIS5_cation-bd"/>
    <property type="match status" value="2"/>
</dbReference>
<evidence type="ECO:0000259" key="3">
    <source>
        <dbReference type="Pfam" id="PF02520"/>
    </source>
</evidence>
<evidence type="ECO:0000256" key="2">
    <source>
        <dbReference type="SAM" id="SignalP"/>
    </source>
</evidence>
<feature type="region of interest" description="Disordered" evidence="1">
    <location>
        <begin position="148"/>
        <end position="174"/>
    </location>
</feature>
<dbReference type="PANTHER" id="PTHR21593">
    <property type="entry name" value="PRION-LIKE- Q/N-RICH -DOMAIN-BEARING PROTEIN PROTEIN"/>
    <property type="match status" value="1"/>
</dbReference>
<protein>
    <submittedName>
        <fullName evidence="6">DUF148 domain-containing protein</fullName>
    </submittedName>
</protein>
<organism evidence="6">
    <name type="scientific">Enterobius vermicularis</name>
    <name type="common">Human pinworm</name>
    <dbReference type="NCBI Taxonomy" id="51028"/>
    <lineage>
        <taxon>Eukaryota</taxon>
        <taxon>Metazoa</taxon>
        <taxon>Ecdysozoa</taxon>
        <taxon>Nematoda</taxon>
        <taxon>Chromadorea</taxon>
        <taxon>Rhabditida</taxon>
        <taxon>Spirurina</taxon>
        <taxon>Oxyuridomorpha</taxon>
        <taxon>Oxyuroidea</taxon>
        <taxon>Oxyuridae</taxon>
        <taxon>Enterobius</taxon>
    </lineage>
</organism>
<dbReference type="InterPro" id="IPR052823">
    <property type="entry name" value="SXP/RAL-2_related"/>
</dbReference>
<keyword evidence="2" id="KW-0732">Signal</keyword>
<dbReference type="AlphaFoldDB" id="A0A0N4UV37"/>